<feature type="domain" description="Methyltransferase FkbM" evidence="1">
    <location>
        <begin position="50"/>
        <end position="197"/>
    </location>
</feature>
<dbReference type="InterPro" id="IPR052514">
    <property type="entry name" value="SAM-dependent_MTase"/>
</dbReference>
<dbReference type="InterPro" id="IPR006342">
    <property type="entry name" value="FkbM_mtfrase"/>
</dbReference>
<dbReference type="GO" id="GO:0008168">
    <property type="term" value="F:methyltransferase activity"/>
    <property type="evidence" value="ECO:0007669"/>
    <property type="project" value="UniProtKB-KW"/>
</dbReference>
<gene>
    <name evidence="2" type="ordered locus">TMO_1741</name>
</gene>
<organism evidence="2 3">
    <name type="scientific">Tistrella mobilis (strain KA081020-065)</name>
    <dbReference type="NCBI Taxonomy" id="1110502"/>
    <lineage>
        <taxon>Bacteria</taxon>
        <taxon>Pseudomonadati</taxon>
        <taxon>Pseudomonadota</taxon>
        <taxon>Alphaproteobacteria</taxon>
        <taxon>Geminicoccales</taxon>
        <taxon>Geminicoccaceae</taxon>
        <taxon>Tistrella</taxon>
    </lineage>
</organism>
<dbReference type="NCBIfam" id="TIGR01444">
    <property type="entry name" value="fkbM_fam"/>
    <property type="match status" value="1"/>
</dbReference>
<dbReference type="PANTHER" id="PTHR34203">
    <property type="entry name" value="METHYLTRANSFERASE, FKBM FAMILY PROTEIN"/>
    <property type="match status" value="1"/>
</dbReference>
<reference evidence="2 3" key="1">
    <citation type="journal article" date="2012" name="J. Am. Chem. Soc.">
        <title>Bacterial biosynthesis and maturation of the didemnin anti-cancer agents.</title>
        <authorList>
            <person name="Xu Y."/>
            <person name="Kersten R.D."/>
            <person name="Nam S.J."/>
            <person name="Lu L."/>
            <person name="Al-Suwailem A.M."/>
            <person name="Zheng H."/>
            <person name="Fenical W."/>
            <person name="Dorrestein P.C."/>
            <person name="Moore B.S."/>
            <person name="Qian P.Y."/>
        </authorList>
    </citation>
    <scope>NUCLEOTIDE SEQUENCE [LARGE SCALE GENOMIC DNA]</scope>
    <source>
        <strain evidence="2 3">KA081020-065</strain>
    </source>
</reference>
<dbReference type="InterPro" id="IPR029063">
    <property type="entry name" value="SAM-dependent_MTases_sf"/>
</dbReference>
<dbReference type="EMBL" id="CP003236">
    <property type="protein sequence ID" value="AFK53580.1"/>
    <property type="molecule type" value="Genomic_DNA"/>
</dbReference>
<dbReference type="eggNOG" id="COG0030">
    <property type="taxonomic scope" value="Bacteria"/>
</dbReference>
<dbReference type="HOGENOM" id="CLU_082597_0_0_5"/>
<evidence type="ECO:0000313" key="2">
    <source>
        <dbReference type="EMBL" id="AFK53580.1"/>
    </source>
</evidence>
<name>I3TLE2_TISMK</name>
<dbReference type="AlphaFoldDB" id="I3TLE2"/>
<sequence>MAGLKTIIERRMPRLYARLIDFRDRMAPDYGEKELALVPILAEADADAYDIGANHGAYTAPMLQVAGRVVAFEPNPTMGKVLKTRFARELREGRLVLMPMALGDAEGEAVLHVPEAGSGLASMKEEAVQSVSTPGMLHIAVAVRRLDDLKSDIGRGRRVGFVKIDVEGFEGTALRGAVETLKAHQPSLLIEAEERHTPGTLAELQALLGPIGYRGLYLLDGRLHDMTGFDIARLQDRSALNAEGTRRLPDRIYVNNFIFVARPEPLARLEAAYGPVVSA</sequence>
<evidence type="ECO:0000313" key="3">
    <source>
        <dbReference type="Proteomes" id="UP000005258"/>
    </source>
</evidence>
<dbReference type="Pfam" id="PF05050">
    <property type="entry name" value="Methyltransf_21"/>
    <property type="match status" value="1"/>
</dbReference>
<keyword evidence="2" id="KW-0808">Transferase</keyword>
<dbReference type="PANTHER" id="PTHR34203:SF15">
    <property type="entry name" value="SLL1173 PROTEIN"/>
    <property type="match status" value="1"/>
</dbReference>
<protein>
    <submittedName>
        <fullName evidence="2">FkbM family methyltransferase</fullName>
    </submittedName>
</protein>
<dbReference type="Proteomes" id="UP000005258">
    <property type="component" value="Chromosome"/>
</dbReference>
<proteinExistence type="predicted"/>
<dbReference type="STRING" id="1110502.TMO_1741"/>
<dbReference type="SUPFAM" id="SSF53335">
    <property type="entry name" value="S-adenosyl-L-methionine-dependent methyltransferases"/>
    <property type="match status" value="1"/>
</dbReference>
<evidence type="ECO:0000259" key="1">
    <source>
        <dbReference type="Pfam" id="PF05050"/>
    </source>
</evidence>
<keyword evidence="3" id="KW-1185">Reference proteome</keyword>
<dbReference type="GO" id="GO:0032259">
    <property type="term" value="P:methylation"/>
    <property type="evidence" value="ECO:0007669"/>
    <property type="project" value="UniProtKB-KW"/>
</dbReference>
<dbReference type="Gene3D" id="3.40.50.150">
    <property type="entry name" value="Vaccinia Virus protein VP39"/>
    <property type="match status" value="1"/>
</dbReference>
<keyword evidence="2" id="KW-0489">Methyltransferase</keyword>
<accession>I3TLE2</accession>
<dbReference type="KEGG" id="tmo:TMO_1741"/>